<dbReference type="EMBL" id="OOGT01000167">
    <property type="protein sequence ID" value="SPL71732.1"/>
    <property type="molecule type" value="Genomic_DNA"/>
</dbReference>
<dbReference type="Proteomes" id="UP000245974">
    <property type="component" value="Unassembled WGS sequence"/>
</dbReference>
<keyword evidence="1" id="KW-1133">Transmembrane helix</keyword>
<evidence type="ECO:0000256" key="1">
    <source>
        <dbReference type="SAM" id="Phobius"/>
    </source>
</evidence>
<dbReference type="AlphaFoldDB" id="A0A2U3N248"/>
<dbReference type="InParanoid" id="A0A2U3N248"/>
<sequence length="52" mass="5589">MHKHTSKSKLKVDGKMSEMSEQGADRAGLIQSLALLILAIGISIALIIWAVN</sequence>
<keyword evidence="3" id="KW-1185">Reference proteome</keyword>
<keyword evidence="1" id="KW-0472">Membrane</keyword>
<proteinExistence type="predicted"/>
<accession>A0A2U3N248</accession>
<protein>
    <submittedName>
        <fullName evidence="2">Uncharacterized protein</fullName>
    </submittedName>
</protein>
<keyword evidence="1" id="KW-0812">Transmembrane</keyword>
<reference evidence="3" key="1">
    <citation type="submission" date="2018-03" db="EMBL/GenBank/DDBJ databases">
        <authorList>
            <person name="Blom J."/>
        </authorList>
    </citation>
    <scope>NUCLEOTIDE SEQUENCE [LARGE SCALE GENOMIC DNA]</scope>
    <source>
        <strain evidence="3">KPC-SM-21</strain>
    </source>
</reference>
<evidence type="ECO:0000313" key="2">
    <source>
        <dbReference type="EMBL" id="SPL71732.1"/>
    </source>
</evidence>
<name>A0A2U3N248_9GAMM</name>
<feature type="transmembrane region" description="Helical" evidence="1">
    <location>
        <begin position="29"/>
        <end position="51"/>
    </location>
</feature>
<organism evidence="2 3">
    <name type="scientific">Acinetobacter stercoris</name>
    <dbReference type="NCBI Taxonomy" id="2126983"/>
    <lineage>
        <taxon>Bacteria</taxon>
        <taxon>Pseudomonadati</taxon>
        <taxon>Pseudomonadota</taxon>
        <taxon>Gammaproteobacteria</taxon>
        <taxon>Moraxellales</taxon>
        <taxon>Moraxellaceae</taxon>
        <taxon>Acinetobacter</taxon>
    </lineage>
</organism>
<evidence type="ECO:0000313" key="3">
    <source>
        <dbReference type="Proteomes" id="UP000245974"/>
    </source>
</evidence>
<gene>
    <name evidence="2" type="ORF">KPC_2910</name>
</gene>